<evidence type="ECO:0000256" key="2">
    <source>
        <dbReference type="SAM" id="Phobius"/>
    </source>
</evidence>
<organism evidence="3 4">
    <name type="scientific">Chlamydomonas schloesseri</name>
    <dbReference type="NCBI Taxonomy" id="2026947"/>
    <lineage>
        <taxon>Eukaryota</taxon>
        <taxon>Viridiplantae</taxon>
        <taxon>Chlorophyta</taxon>
        <taxon>core chlorophytes</taxon>
        <taxon>Chlorophyceae</taxon>
        <taxon>CS clade</taxon>
        <taxon>Chlamydomonadales</taxon>
        <taxon>Chlamydomonadaceae</taxon>
        <taxon>Chlamydomonas</taxon>
    </lineage>
</organism>
<feature type="transmembrane region" description="Helical" evidence="2">
    <location>
        <begin position="212"/>
        <end position="231"/>
    </location>
</feature>
<keyword evidence="1" id="KW-0175">Coiled coil</keyword>
<keyword evidence="4" id="KW-1185">Reference proteome</keyword>
<accession>A0A836B7G1</accession>
<dbReference type="EMBL" id="JAEHOD010000012">
    <property type="protein sequence ID" value="KAG2449932.1"/>
    <property type="molecule type" value="Genomic_DNA"/>
</dbReference>
<evidence type="ECO:0000313" key="4">
    <source>
        <dbReference type="Proteomes" id="UP000613740"/>
    </source>
</evidence>
<keyword evidence="2" id="KW-0812">Transmembrane</keyword>
<sequence length="261" mass="27682">MGGSAGPAPIARRRDRVCPALPPVQQSAAAALAAEFLQAHVTPELQAAAAAEEKAAEQARKAAEMDAELAREDRNAAWHRLLLAIGVMTMRKVPADMGHRWASAVHAYAASGHRLAAAHHRTAAASLRMAATALRLGLAAPTAALRSRAAAAEAAAAACDAAADECHVAAVGQEAAAERRTVLSEQRLAEAVAGRARGQTWRYVLPRLVARFMYLLVWNMVSMEGGAWLLRQAGAGQYAEGRVSWWFVLFNLVAATFVSSF</sequence>
<feature type="coiled-coil region" evidence="1">
    <location>
        <begin position="48"/>
        <end position="75"/>
    </location>
</feature>
<protein>
    <submittedName>
        <fullName evidence="3">Uncharacterized protein</fullName>
    </submittedName>
</protein>
<keyword evidence="2" id="KW-1133">Transmembrane helix</keyword>
<keyword evidence="2" id="KW-0472">Membrane</keyword>
<comment type="caution">
    <text evidence="3">The sequence shown here is derived from an EMBL/GenBank/DDBJ whole genome shotgun (WGS) entry which is preliminary data.</text>
</comment>
<dbReference type="AlphaFoldDB" id="A0A836B7G1"/>
<proteinExistence type="predicted"/>
<evidence type="ECO:0000256" key="1">
    <source>
        <dbReference type="SAM" id="Coils"/>
    </source>
</evidence>
<feature type="transmembrane region" description="Helical" evidence="2">
    <location>
        <begin position="243"/>
        <end position="260"/>
    </location>
</feature>
<dbReference type="Proteomes" id="UP000613740">
    <property type="component" value="Unassembled WGS sequence"/>
</dbReference>
<evidence type="ECO:0000313" key="3">
    <source>
        <dbReference type="EMBL" id="KAG2449932.1"/>
    </source>
</evidence>
<name>A0A836B7G1_9CHLO</name>
<reference evidence="3" key="1">
    <citation type="journal article" date="2020" name="bioRxiv">
        <title>Comparative genomics of Chlamydomonas.</title>
        <authorList>
            <person name="Craig R.J."/>
            <person name="Hasan A.R."/>
            <person name="Ness R.W."/>
            <person name="Keightley P.D."/>
        </authorList>
    </citation>
    <scope>NUCLEOTIDE SEQUENCE</scope>
    <source>
        <strain evidence="3">CCAP 11/173</strain>
    </source>
</reference>
<gene>
    <name evidence="3" type="ORF">HYH02_000036</name>
</gene>